<dbReference type="OrthoDB" id="9806359at2"/>
<dbReference type="InterPro" id="IPR014710">
    <property type="entry name" value="RmlC-like_jellyroll"/>
</dbReference>
<sequence length="119" mass="13240">MQTVLTSTRPWGRWTVLGEGEGYKVKRIEVNPGHRLSLQRHASRSEHWVVVAGTAKVIIGNQALVISAQESTFVPAGTDHRIENPGPHLLTIIEIQNGAYLGEDDIVRLQDDYGRSDEQ</sequence>
<dbReference type="SUPFAM" id="SSF51182">
    <property type="entry name" value="RmlC-like cupins"/>
    <property type="match status" value="1"/>
</dbReference>
<reference evidence="3" key="2">
    <citation type="journal article" date="2018" name="Environ. Microbiol.">
        <title>Bloom of a denitrifying methanotroph, 'Candidatus Methylomirabilis limnetica', in a deep stratified lake.</title>
        <authorList>
            <person name="Graf J.S."/>
            <person name="Mayr M.J."/>
            <person name="Marchant H.K."/>
            <person name="Tienken D."/>
            <person name="Hach P.F."/>
            <person name="Brand A."/>
            <person name="Schubert C.J."/>
            <person name="Kuypers M.M."/>
            <person name="Milucka J."/>
        </authorList>
    </citation>
    <scope>NUCLEOTIDE SEQUENCE [LARGE SCALE GENOMIC DNA]</scope>
    <source>
        <strain evidence="3">Zug</strain>
    </source>
</reference>
<dbReference type="GO" id="GO:0009298">
    <property type="term" value="P:GDP-mannose biosynthetic process"/>
    <property type="evidence" value="ECO:0007669"/>
    <property type="project" value="TreeGrafter"/>
</dbReference>
<dbReference type="PANTHER" id="PTHR46390">
    <property type="entry name" value="MANNOSE-1-PHOSPHATE GUANYLYLTRANSFERASE"/>
    <property type="match status" value="1"/>
</dbReference>
<reference evidence="2 3" key="1">
    <citation type="submission" date="2017-09" db="EMBL/GenBank/DDBJ databases">
        <title>Bloom of a denitrifying methanotroph, Candidatus Methylomirabilis limnetica, in a deep stratified lake.</title>
        <authorList>
            <person name="Graf J.S."/>
            <person name="Marchant H.K."/>
            <person name="Tienken D."/>
            <person name="Hach P.F."/>
            <person name="Brand A."/>
            <person name="Schubert C.J."/>
            <person name="Kuypers M.M."/>
            <person name="Milucka J."/>
        </authorList>
    </citation>
    <scope>NUCLEOTIDE SEQUENCE [LARGE SCALE GENOMIC DNA]</scope>
    <source>
        <strain evidence="2 3">Zug</strain>
    </source>
</reference>
<gene>
    <name evidence="2" type="ORF">CLG94_11125</name>
</gene>
<protein>
    <submittedName>
        <fullName evidence="2">Mannose-6-phosphate isomerase</fullName>
    </submittedName>
</protein>
<keyword evidence="2" id="KW-0413">Isomerase</keyword>
<proteinExistence type="predicted"/>
<evidence type="ECO:0000313" key="2">
    <source>
        <dbReference type="EMBL" id="PTL35244.1"/>
    </source>
</evidence>
<dbReference type="GO" id="GO:0005976">
    <property type="term" value="P:polysaccharide metabolic process"/>
    <property type="evidence" value="ECO:0007669"/>
    <property type="project" value="InterPro"/>
</dbReference>
<evidence type="ECO:0000259" key="1">
    <source>
        <dbReference type="Pfam" id="PF01050"/>
    </source>
</evidence>
<keyword evidence="3" id="KW-1185">Reference proteome</keyword>
<dbReference type="PANTHER" id="PTHR46390:SF1">
    <property type="entry name" value="MANNOSE-1-PHOSPHATE GUANYLYLTRANSFERASE"/>
    <property type="match status" value="1"/>
</dbReference>
<dbReference type="RefSeq" id="WP_107563557.1">
    <property type="nucleotide sequence ID" value="NZ_NVQC01000028.1"/>
</dbReference>
<dbReference type="Proteomes" id="UP000241436">
    <property type="component" value="Unassembled WGS sequence"/>
</dbReference>
<organism evidence="2 3">
    <name type="scientific">Candidatus Methylomirabilis limnetica</name>
    <dbReference type="NCBI Taxonomy" id="2033718"/>
    <lineage>
        <taxon>Bacteria</taxon>
        <taxon>Candidatus Methylomirabilota</taxon>
        <taxon>Candidatus Methylomirabilia</taxon>
        <taxon>Candidatus Methylomirabilales</taxon>
        <taxon>Candidatus Methylomirabilaceae</taxon>
        <taxon>Candidatus Methylomirabilis</taxon>
    </lineage>
</organism>
<dbReference type="InterPro" id="IPR001538">
    <property type="entry name" value="Man6P_isomerase-2_C"/>
</dbReference>
<dbReference type="EMBL" id="NVQC01000028">
    <property type="protein sequence ID" value="PTL35244.1"/>
    <property type="molecule type" value="Genomic_DNA"/>
</dbReference>
<dbReference type="GO" id="GO:0016853">
    <property type="term" value="F:isomerase activity"/>
    <property type="evidence" value="ECO:0007669"/>
    <property type="project" value="UniProtKB-KW"/>
</dbReference>
<dbReference type="InterPro" id="IPR051161">
    <property type="entry name" value="Mannose-6P_isomerase_type2"/>
</dbReference>
<evidence type="ECO:0000313" key="3">
    <source>
        <dbReference type="Proteomes" id="UP000241436"/>
    </source>
</evidence>
<dbReference type="Gene3D" id="2.60.120.10">
    <property type="entry name" value="Jelly Rolls"/>
    <property type="match status" value="1"/>
</dbReference>
<dbReference type="InterPro" id="IPR011051">
    <property type="entry name" value="RmlC_Cupin_sf"/>
</dbReference>
<dbReference type="Pfam" id="PF01050">
    <property type="entry name" value="MannoseP_isomer"/>
    <property type="match status" value="1"/>
</dbReference>
<dbReference type="GO" id="GO:0004475">
    <property type="term" value="F:mannose-1-phosphate guanylyltransferase (GTP) activity"/>
    <property type="evidence" value="ECO:0007669"/>
    <property type="project" value="TreeGrafter"/>
</dbReference>
<name>A0A2T4TVV7_9BACT</name>
<accession>A0A2T4TVV7</accession>
<dbReference type="AlphaFoldDB" id="A0A2T4TVV7"/>
<comment type="caution">
    <text evidence="2">The sequence shown here is derived from an EMBL/GenBank/DDBJ whole genome shotgun (WGS) entry which is preliminary data.</text>
</comment>
<feature type="domain" description="Mannose-6-phosphate isomerase type II C-terminal" evidence="1">
    <location>
        <begin position="6"/>
        <end position="111"/>
    </location>
</feature>
<dbReference type="CDD" id="cd02213">
    <property type="entry name" value="cupin_PMI_typeII_C"/>
    <property type="match status" value="1"/>
</dbReference>